<organism evidence="2 3">
    <name type="scientific">Pseudoroseomonas ludipueritiae</name>
    <dbReference type="NCBI Taxonomy" id="198093"/>
    <lineage>
        <taxon>Bacteria</taxon>
        <taxon>Pseudomonadati</taxon>
        <taxon>Pseudomonadota</taxon>
        <taxon>Alphaproteobacteria</taxon>
        <taxon>Acetobacterales</taxon>
        <taxon>Acetobacteraceae</taxon>
        <taxon>Pseudoroseomonas</taxon>
    </lineage>
</organism>
<reference evidence="2 3" key="1">
    <citation type="journal article" date="2009" name="Int. J. Syst. Evol. Microbiol.">
        <title>Transfer of Teichococcus ludipueritiae and Muricoccus roseus to the genus Roseomonas, as Roseomonas ludipueritiae comb. nov. and Roseomonas rosea comb. nov., respectively, and emended description of the genus Roseomonas.</title>
        <authorList>
            <person name="Sanchez-Porro C."/>
            <person name="Gallego V."/>
            <person name="Busse H.J."/>
            <person name="Kampfer P."/>
            <person name="Ventosa A."/>
        </authorList>
    </citation>
    <scope>NUCLEOTIDE SEQUENCE [LARGE SCALE GENOMIC DNA]</scope>
    <source>
        <strain evidence="2 3">DSM 14915</strain>
    </source>
</reference>
<evidence type="ECO:0000256" key="1">
    <source>
        <dbReference type="SAM" id="SignalP"/>
    </source>
</evidence>
<dbReference type="Pfam" id="PF20487">
    <property type="entry name" value="DUF6726"/>
    <property type="match status" value="1"/>
</dbReference>
<evidence type="ECO:0000313" key="3">
    <source>
        <dbReference type="Proteomes" id="UP000603940"/>
    </source>
</evidence>
<comment type="caution">
    <text evidence="2">The sequence shown here is derived from an EMBL/GenBank/DDBJ whole genome shotgun (WGS) entry which is preliminary data.</text>
</comment>
<dbReference type="RefSeq" id="WP_187778680.1">
    <property type="nucleotide sequence ID" value="NZ_JBHTKP010000005.1"/>
</dbReference>
<proteinExistence type="predicted"/>
<name>A0ABR7R716_9PROT</name>
<sequence>MRKALLMLSCLTLADCGLAAAPCRVGSAALRIVPVVGDVAAAPTDGCAAVID</sequence>
<evidence type="ECO:0000313" key="2">
    <source>
        <dbReference type="EMBL" id="MBC9177559.1"/>
    </source>
</evidence>
<dbReference type="Proteomes" id="UP000603940">
    <property type="component" value="Unassembled WGS sequence"/>
</dbReference>
<dbReference type="InterPro" id="IPR046613">
    <property type="entry name" value="DUF6726"/>
</dbReference>
<gene>
    <name evidence="2" type="ORF">IBL25_11470</name>
</gene>
<keyword evidence="3" id="KW-1185">Reference proteome</keyword>
<keyword evidence="1" id="KW-0732">Signal</keyword>
<feature type="chain" id="PRO_5045556526" evidence="1">
    <location>
        <begin position="20"/>
        <end position="52"/>
    </location>
</feature>
<accession>A0ABR7R716</accession>
<protein>
    <submittedName>
        <fullName evidence="2">Phosphoribosylglycinamide formyltransferase</fullName>
    </submittedName>
</protein>
<dbReference type="EMBL" id="JACTUZ010000041">
    <property type="protein sequence ID" value="MBC9177559.1"/>
    <property type="molecule type" value="Genomic_DNA"/>
</dbReference>
<feature type="signal peptide" evidence="1">
    <location>
        <begin position="1"/>
        <end position="19"/>
    </location>
</feature>